<dbReference type="Gene3D" id="1.50.10.10">
    <property type="match status" value="1"/>
</dbReference>
<evidence type="ECO:0000256" key="1">
    <source>
        <dbReference type="ARBA" id="ARBA00022801"/>
    </source>
</evidence>
<dbReference type="InterPro" id="IPR052043">
    <property type="entry name" value="PolySaccharide_Degr_Enz"/>
</dbReference>
<feature type="chain" id="PRO_5046075857" evidence="2">
    <location>
        <begin position="22"/>
        <end position="398"/>
    </location>
</feature>
<evidence type="ECO:0000256" key="2">
    <source>
        <dbReference type="SAM" id="SignalP"/>
    </source>
</evidence>
<dbReference type="RefSeq" id="WP_272746461.1">
    <property type="nucleotide sequence ID" value="NZ_JAQQKX010000001.1"/>
</dbReference>
<keyword evidence="1 3" id="KW-0378">Hydrolase</keyword>
<keyword evidence="4" id="KW-1185">Reference proteome</keyword>
<dbReference type="EMBL" id="JAQQKX010000001">
    <property type="protein sequence ID" value="MDC7681948.1"/>
    <property type="molecule type" value="Genomic_DNA"/>
</dbReference>
<dbReference type="PANTHER" id="PTHR33886:SF8">
    <property type="entry name" value="UNSATURATED RHAMNOGALACTURONAN HYDROLASE (EUROFUNG)"/>
    <property type="match status" value="1"/>
</dbReference>
<dbReference type="InterPro" id="IPR008928">
    <property type="entry name" value="6-hairpin_glycosidase_sf"/>
</dbReference>
<evidence type="ECO:0000313" key="3">
    <source>
        <dbReference type="EMBL" id="MDC7681948.1"/>
    </source>
</evidence>
<gene>
    <name evidence="3" type="ORF">PQU92_01580</name>
</gene>
<dbReference type="Proteomes" id="UP001214854">
    <property type="component" value="Unassembled WGS sequence"/>
</dbReference>
<dbReference type="SUPFAM" id="SSF48208">
    <property type="entry name" value="Six-hairpin glycosidases"/>
    <property type="match status" value="1"/>
</dbReference>
<dbReference type="GO" id="GO:0016787">
    <property type="term" value="F:hydrolase activity"/>
    <property type="evidence" value="ECO:0007669"/>
    <property type="project" value="UniProtKB-KW"/>
</dbReference>
<name>A0ABT5HPF5_9CAUL</name>
<proteinExistence type="predicted"/>
<accession>A0ABT5HPF5</accession>
<protein>
    <submittedName>
        <fullName evidence="3">Glycoside hydrolase family 88 protein</fullName>
    </submittedName>
</protein>
<keyword evidence="2" id="KW-0732">Signal</keyword>
<comment type="caution">
    <text evidence="3">The sequence shown here is derived from an EMBL/GenBank/DDBJ whole genome shotgun (WGS) entry which is preliminary data.</text>
</comment>
<reference evidence="3 4" key="1">
    <citation type="submission" date="2023-01" db="EMBL/GenBank/DDBJ databases">
        <title>Novel species of the genus Asticcacaulis isolated from rivers.</title>
        <authorList>
            <person name="Lu H."/>
        </authorList>
    </citation>
    <scope>NUCLEOTIDE SEQUENCE [LARGE SCALE GENOMIC DNA]</scope>
    <source>
        <strain evidence="3 4">BYS171W</strain>
    </source>
</reference>
<sequence length="398" mass="44478">MDRRTFCAAAAALTLPATTHAATPAPRPAFRPQARTLERLARLGRDVPAFVKFYLPHFQPHTSVWGYEDGVVWTGILQLYDATGDKAFLTYVYDDMHTRVAADGALPLFKPMPYNIDMINAGRVLLPLHKATGEARFRKAMDVQFESLKTFPRTKTGNYWHKARYPWQVWLDGLYMGQPFQTQYARVTKNPALFTDTVNQIRTVEKILRHPGNGLYYHGWDESRAQRWADPKTGLSPNVWGRAMGWWVCALIDTYDLSDGFDAQGRADIARILRQTIEALLAVRSRDGLWYQVLDQGTRAGNYEEASASAMITYAILKAARLSIVDAPTRAAGMKSLSALINRFVTPTALNGICQVAGLGGTPYRDGSYDYYLSEKIVANDPKGVGALFMALAEALRV</sequence>
<dbReference type="InterPro" id="IPR012341">
    <property type="entry name" value="6hp_glycosidase-like_sf"/>
</dbReference>
<dbReference type="Pfam" id="PF07470">
    <property type="entry name" value="Glyco_hydro_88"/>
    <property type="match status" value="1"/>
</dbReference>
<feature type="signal peptide" evidence="2">
    <location>
        <begin position="1"/>
        <end position="21"/>
    </location>
</feature>
<evidence type="ECO:0000313" key="4">
    <source>
        <dbReference type="Proteomes" id="UP001214854"/>
    </source>
</evidence>
<dbReference type="InterPro" id="IPR010905">
    <property type="entry name" value="Glyco_hydro_88"/>
</dbReference>
<organism evidence="3 4">
    <name type="scientific">Asticcacaulis aquaticus</name>
    <dbReference type="NCBI Taxonomy" id="2984212"/>
    <lineage>
        <taxon>Bacteria</taxon>
        <taxon>Pseudomonadati</taxon>
        <taxon>Pseudomonadota</taxon>
        <taxon>Alphaproteobacteria</taxon>
        <taxon>Caulobacterales</taxon>
        <taxon>Caulobacteraceae</taxon>
        <taxon>Asticcacaulis</taxon>
    </lineage>
</organism>
<dbReference type="PANTHER" id="PTHR33886">
    <property type="entry name" value="UNSATURATED RHAMNOGALACTURONAN HYDROLASE (EUROFUNG)"/>
    <property type="match status" value="1"/>
</dbReference>